<proteinExistence type="predicted"/>
<sequence length="29" mass="3104">MLLVAMYCRTKLSMSQLAPLSGIFTATVG</sequence>
<name>A0A939JUX7_9ACTN</name>
<dbReference type="Proteomes" id="UP000664781">
    <property type="component" value="Unassembled WGS sequence"/>
</dbReference>
<comment type="caution">
    <text evidence="1">The sequence shown here is derived from an EMBL/GenBank/DDBJ whole genome shotgun (WGS) entry which is preliminary data.</text>
</comment>
<dbReference type="AlphaFoldDB" id="A0A939JUX7"/>
<evidence type="ECO:0000313" key="2">
    <source>
        <dbReference type="Proteomes" id="UP000664781"/>
    </source>
</evidence>
<organism evidence="1 2">
    <name type="scientific">Streptomyces triculaminicus</name>
    <dbReference type="NCBI Taxonomy" id="2816232"/>
    <lineage>
        <taxon>Bacteria</taxon>
        <taxon>Bacillati</taxon>
        <taxon>Actinomycetota</taxon>
        <taxon>Actinomycetes</taxon>
        <taxon>Kitasatosporales</taxon>
        <taxon>Streptomycetaceae</taxon>
        <taxon>Streptomyces</taxon>
    </lineage>
</organism>
<gene>
    <name evidence="1" type="ORF">J1792_32360</name>
</gene>
<dbReference type="EMBL" id="JAFMOF010000007">
    <property type="protein sequence ID" value="MBO0657239.1"/>
    <property type="molecule type" value="Genomic_DNA"/>
</dbReference>
<protein>
    <submittedName>
        <fullName evidence="1">Uncharacterized protein</fullName>
    </submittedName>
</protein>
<keyword evidence="2" id="KW-1185">Reference proteome</keyword>
<reference evidence="1" key="1">
    <citation type="submission" date="2021-03" db="EMBL/GenBank/DDBJ databases">
        <title>Streptomyces strains.</title>
        <authorList>
            <person name="Lund M.B."/>
            <person name="Toerring T."/>
        </authorList>
    </citation>
    <scope>NUCLEOTIDE SEQUENCE</scope>
    <source>
        <strain evidence="1">JCM 4242</strain>
    </source>
</reference>
<evidence type="ECO:0000313" key="1">
    <source>
        <dbReference type="EMBL" id="MBO0657239.1"/>
    </source>
</evidence>
<accession>A0A939JUX7</accession>